<reference evidence="5 6" key="1">
    <citation type="journal article" date="2017" name="Nature">
        <title>The Apostasia genome and the evolution of orchids.</title>
        <authorList>
            <person name="Zhang G.Q."/>
            <person name="Liu K.W."/>
            <person name="Li Z."/>
            <person name="Lohaus R."/>
            <person name="Hsiao Y.Y."/>
            <person name="Niu S.C."/>
            <person name="Wang J.Y."/>
            <person name="Lin Y.C."/>
            <person name="Xu Q."/>
            <person name="Chen L.J."/>
            <person name="Yoshida K."/>
            <person name="Fujiwara S."/>
            <person name="Wang Z.W."/>
            <person name="Zhang Y.Q."/>
            <person name="Mitsuda N."/>
            <person name="Wang M."/>
            <person name="Liu G.H."/>
            <person name="Pecoraro L."/>
            <person name="Huang H.X."/>
            <person name="Xiao X.J."/>
            <person name="Lin M."/>
            <person name="Wu X.Y."/>
            <person name="Wu W.L."/>
            <person name="Chen Y.Y."/>
            <person name="Chang S.B."/>
            <person name="Sakamoto S."/>
            <person name="Ohme-Takagi M."/>
            <person name="Yagi M."/>
            <person name="Zeng S.J."/>
            <person name="Shen C.Y."/>
            <person name="Yeh C.M."/>
            <person name="Luo Y.B."/>
            <person name="Tsai W.C."/>
            <person name="Van de Peer Y."/>
            <person name="Liu Z.J."/>
        </authorList>
    </citation>
    <scope>NUCLEOTIDE SEQUENCE [LARGE SCALE GENOMIC DNA]</scope>
    <source>
        <strain evidence="6">cv. Shenzhen</strain>
        <tissue evidence="5">Stem</tissue>
    </source>
</reference>
<dbReference type="AlphaFoldDB" id="A0A2I0BDM1"/>
<dbReference type="Pfam" id="PF00076">
    <property type="entry name" value="RRM_1"/>
    <property type="match status" value="3"/>
</dbReference>
<feature type="compositionally biased region" description="Polar residues" evidence="3">
    <location>
        <begin position="212"/>
        <end position="230"/>
    </location>
</feature>
<feature type="domain" description="RRM" evidence="4">
    <location>
        <begin position="782"/>
        <end position="864"/>
    </location>
</feature>
<gene>
    <name evidence="5" type="primary">PAB2</name>
    <name evidence="5" type="ORF">AXF42_Ash010308</name>
</gene>
<evidence type="ECO:0000256" key="1">
    <source>
        <dbReference type="ARBA" id="ARBA00022884"/>
    </source>
</evidence>
<feature type="compositionally biased region" description="Basic and acidic residues" evidence="3">
    <location>
        <begin position="305"/>
        <end position="314"/>
    </location>
</feature>
<dbReference type="SUPFAM" id="SSF54928">
    <property type="entry name" value="RNA-binding domain, RBD"/>
    <property type="match status" value="3"/>
</dbReference>
<evidence type="ECO:0000259" key="4">
    <source>
        <dbReference type="PROSITE" id="PS50102"/>
    </source>
</evidence>
<dbReference type="OrthoDB" id="3800936at2759"/>
<accession>A0A2I0BDM1</accession>
<feature type="region of interest" description="Disordered" evidence="3">
    <location>
        <begin position="127"/>
        <end position="165"/>
    </location>
</feature>
<dbReference type="CDD" id="cd00590">
    <property type="entry name" value="RRM_SF"/>
    <property type="match status" value="3"/>
</dbReference>
<dbReference type="GO" id="GO:0003723">
    <property type="term" value="F:RNA binding"/>
    <property type="evidence" value="ECO:0007669"/>
    <property type="project" value="UniProtKB-UniRule"/>
</dbReference>
<feature type="compositionally biased region" description="Low complexity" evidence="3">
    <location>
        <begin position="17"/>
        <end position="30"/>
    </location>
</feature>
<feature type="compositionally biased region" description="Basic residues" evidence="3">
    <location>
        <begin position="1"/>
        <end position="16"/>
    </location>
</feature>
<feature type="region of interest" description="Disordered" evidence="3">
    <location>
        <begin position="305"/>
        <end position="413"/>
    </location>
</feature>
<evidence type="ECO:0000256" key="2">
    <source>
        <dbReference type="PROSITE-ProRule" id="PRU00176"/>
    </source>
</evidence>
<feature type="region of interest" description="Disordered" evidence="3">
    <location>
        <begin position="179"/>
        <end position="262"/>
    </location>
</feature>
<dbReference type="EMBL" id="KZ451888">
    <property type="protein sequence ID" value="PKA65899.1"/>
    <property type="molecule type" value="Genomic_DNA"/>
</dbReference>
<dbReference type="InterPro" id="IPR035979">
    <property type="entry name" value="RBD_domain_sf"/>
</dbReference>
<name>A0A2I0BDM1_9ASPA</name>
<dbReference type="Gene3D" id="3.30.70.330">
    <property type="match status" value="3"/>
</dbReference>
<dbReference type="PANTHER" id="PTHR21245">
    <property type="entry name" value="HETEROGENEOUS NUCLEAR RIBONUCLEOPROTEIN"/>
    <property type="match status" value="1"/>
</dbReference>
<organism evidence="5 6">
    <name type="scientific">Apostasia shenzhenica</name>
    <dbReference type="NCBI Taxonomy" id="1088818"/>
    <lineage>
        <taxon>Eukaryota</taxon>
        <taxon>Viridiplantae</taxon>
        <taxon>Streptophyta</taxon>
        <taxon>Embryophyta</taxon>
        <taxon>Tracheophyta</taxon>
        <taxon>Spermatophyta</taxon>
        <taxon>Magnoliopsida</taxon>
        <taxon>Liliopsida</taxon>
        <taxon>Asparagales</taxon>
        <taxon>Orchidaceae</taxon>
        <taxon>Apostasioideae</taxon>
        <taxon>Apostasia</taxon>
    </lineage>
</organism>
<feature type="compositionally biased region" description="Polar residues" evidence="3">
    <location>
        <begin position="522"/>
        <end position="541"/>
    </location>
</feature>
<sequence>MPPRKKKTLKAVRRTKTVASSVPASSTAVADESPTSPSELCIADVSNFSALENNPVTAPASDLELEPSTEPDNAATFSANTSFMDLVQVSHEASPPKKLFATEIESSTEPDNVATASSNAAYMDFEPVSEEPLAAENHGAQPPERIATTSDEPSARSEPKAAIRVRKVVRKKIIKRLVPKGSVVSKPREDDAAPVSEISEKNLSRTPVKDGSIQQVSSTAMAETSGTNPNPKDDPQSAPRNAEKLALDKADHGDPSAKNELRSTVRVRKKIIKRLVPKGSVAKKADAMPREEDAVLLSEISEKNLRPTAVKDDGIQQVSSTAFAETSEANPSRSDNLQSATENTEVDKAGKLALGKAKHDEPSAKNESKNTIRVRKKTFKRLVPKGSTAAKKADTKSQGKDTVPLPDVSKKNLNPAPAIQQVSLTSFAEASETNLNPSDNLQMAPANIKMDEVEHNEPSAKRERKTTIRVRKKVFKRLVPKGCVAAKKVDAMSQEEDAVPLPEISENLNPIPVIQRVSSSTLVETSKVNTNPKDNQQSAPENTEKDKAGKLASGKAEHRLKGKEERHMFMSEDVNAGRETGDEEDDGKVNDEEMAGLSERAKRRKTEIFVGGLNKDAKEEDLRAVFDKVGKILEVRMMMDAQTGKSKGYAFLRYAEPKQAKRALTEFSKVEICGKLCRAAAIQGNDTIFLGNIDKKWKKEDVIKLLTEVGIENIDTVTVVMDPDNLDSNRGFAFLELETNRDAQRAYKVLQKKDVLGKCRNIKVAWAESSNAPDEEEMQKVKSVYVEGIRDSWDEDQLREFFKKFGDIDRIVLGRNIKTTKRNDFAFINYKTREAALLCIKCFSGDEITDSSVKLELKVSLAKRVQKAKQNQGGKQHSSRNSLNVMPKPIQGLPTHDSSISPGMKRNFSTLGSDMLYSNLRCYPQARLDGAFAVSGSSYNMMPRAVTGSSLPYYQHQPSSTGYYTGPPYGPGQHPNSYQMRQGAPPPPYTSSFYQR</sequence>
<feature type="compositionally biased region" description="Basic and acidic residues" evidence="3">
    <location>
        <begin position="542"/>
        <end position="566"/>
    </location>
</feature>
<protein>
    <submittedName>
        <fullName evidence="5">Polyadenylate-binding protein 2</fullName>
    </submittedName>
</protein>
<evidence type="ECO:0000256" key="3">
    <source>
        <dbReference type="SAM" id="MobiDB-lite"/>
    </source>
</evidence>
<feature type="compositionally biased region" description="Basic residues" evidence="3">
    <location>
        <begin position="372"/>
        <end position="383"/>
    </location>
</feature>
<feature type="region of interest" description="Disordered" evidence="3">
    <location>
        <begin position="1"/>
        <end position="37"/>
    </location>
</feature>
<dbReference type="InterPro" id="IPR012677">
    <property type="entry name" value="Nucleotide-bd_a/b_plait_sf"/>
</dbReference>
<feature type="domain" description="RRM" evidence="4">
    <location>
        <begin position="686"/>
        <end position="769"/>
    </location>
</feature>
<dbReference type="InterPro" id="IPR000504">
    <property type="entry name" value="RRM_dom"/>
</dbReference>
<dbReference type="STRING" id="1088818.A0A2I0BDM1"/>
<keyword evidence="6" id="KW-1185">Reference proteome</keyword>
<evidence type="ECO:0000313" key="5">
    <source>
        <dbReference type="EMBL" id="PKA65899.1"/>
    </source>
</evidence>
<proteinExistence type="predicted"/>
<feature type="domain" description="RRM" evidence="4">
    <location>
        <begin position="606"/>
        <end position="684"/>
    </location>
</feature>
<feature type="region of interest" description="Disordered" evidence="3">
    <location>
        <begin position="962"/>
        <end position="996"/>
    </location>
</feature>
<feature type="compositionally biased region" description="Polar residues" evidence="3">
    <location>
        <begin position="316"/>
        <end position="343"/>
    </location>
</feature>
<dbReference type="PROSITE" id="PS50102">
    <property type="entry name" value="RRM"/>
    <property type="match status" value="3"/>
</dbReference>
<keyword evidence="1 2" id="KW-0694">RNA-binding</keyword>
<feature type="compositionally biased region" description="Basic and acidic residues" evidence="3">
    <location>
        <begin position="231"/>
        <end position="262"/>
    </location>
</feature>
<dbReference type="Proteomes" id="UP000236161">
    <property type="component" value="Unassembled WGS sequence"/>
</dbReference>
<feature type="region of interest" description="Disordered" evidence="3">
    <location>
        <begin position="522"/>
        <end position="566"/>
    </location>
</feature>
<evidence type="ECO:0000313" key="6">
    <source>
        <dbReference type="Proteomes" id="UP000236161"/>
    </source>
</evidence>
<dbReference type="SMART" id="SM00360">
    <property type="entry name" value="RRM"/>
    <property type="match status" value="3"/>
</dbReference>
<feature type="compositionally biased region" description="Basic and acidic residues" evidence="3">
    <location>
        <begin position="357"/>
        <end position="370"/>
    </location>
</feature>